<dbReference type="GO" id="GO:0016853">
    <property type="term" value="F:isomerase activity"/>
    <property type="evidence" value="ECO:0007669"/>
    <property type="project" value="UniProtKB-KW"/>
</dbReference>
<organism evidence="2 3">
    <name type="scientific">Amycolatopsis nalaikhensis</name>
    <dbReference type="NCBI Taxonomy" id="715472"/>
    <lineage>
        <taxon>Bacteria</taxon>
        <taxon>Bacillati</taxon>
        <taxon>Actinomycetota</taxon>
        <taxon>Actinomycetes</taxon>
        <taxon>Pseudonocardiales</taxon>
        <taxon>Pseudonocardiaceae</taxon>
        <taxon>Amycolatopsis</taxon>
    </lineage>
</organism>
<dbReference type="NCBIfam" id="TIGR03083">
    <property type="entry name" value="maleylpyruvate isomerase family mycothiol-dependent enzyme"/>
    <property type="match status" value="1"/>
</dbReference>
<evidence type="ECO:0000259" key="1">
    <source>
        <dbReference type="Pfam" id="PF11716"/>
    </source>
</evidence>
<dbReference type="SUPFAM" id="SSF109854">
    <property type="entry name" value="DinB/YfiT-like putative metalloenzymes"/>
    <property type="match status" value="1"/>
</dbReference>
<proteinExistence type="predicted"/>
<keyword evidence="3" id="KW-1185">Reference proteome</keyword>
<protein>
    <submittedName>
        <fullName evidence="2">Maleylpyruvate isomerase family mycothiol-dependent enzyme</fullName>
    </submittedName>
</protein>
<dbReference type="Pfam" id="PF11716">
    <property type="entry name" value="MDMPI_N"/>
    <property type="match status" value="1"/>
</dbReference>
<dbReference type="Proteomes" id="UP001227101">
    <property type="component" value="Chromosome"/>
</dbReference>
<feature type="domain" description="Mycothiol-dependent maleylpyruvate isomerase metal-binding" evidence="1">
    <location>
        <begin position="19"/>
        <end position="86"/>
    </location>
</feature>
<sequence>MTTSRTVPAPDFVGYPAVRRGIRAVLAPRPGAHARPVPACPEWTVADLLGHLVEIAERVLVRHGGTPPAPAADLLDRWDAVGELLDPLLAGAGGRSGEIMVMDAYTHELDLCAALGVPPPAEHAALAASFDVLVRGLSGSIGRRGLPALRLRTTDGEEWVAGDGDPVATVTAPAHDLYRALAGRRSLAQLTALDWSAAPEPWLPAFSWGPFSPPPHPGV</sequence>
<dbReference type="InterPro" id="IPR024344">
    <property type="entry name" value="MDMPI_metal-binding"/>
</dbReference>
<evidence type="ECO:0000313" key="3">
    <source>
        <dbReference type="Proteomes" id="UP001227101"/>
    </source>
</evidence>
<dbReference type="InterPro" id="IPR017517">
    <property type="entry name" value="Maleyloyr_isom"/>
</dbReference>
<evidence type="ECO:0000313" key="2">
    <source>
        <dbReference type="EMBL" id="WIV52724.1"/>
    </source>
</evidence>
<dbReference type="RefSeq" id="WP_285449128.1">
    <property type="nucleotide sequence ID" value="NZ_CP127173.1"/>
</dbReference>
<name>A0ABY8X8J4_9PSEU</name>
<reference evidence="2 3" key="1">
    <citation type="submission" date="2023-06" db="EMBL/GenBank/DDBJ databases">
        <authorList>
            <person name="Oyuntsetseg B."/>
            <person name="Kim S.B."/>
        </authorList>
    </citation>
    <scope>NUCLEOTIDE SEQUENCE [LARGE SCALE GENOMIC DNA]</scope>
    <source>
        <strain evidence="2 3">2-2</strain>
    </source>
</reference>
<accession>A0ABY8X8J4</accession>
<gene>
    <name evidence="2" type="ORF">QP939_27605</name>
</gene>
<dbReference type="InterPro" id="IPR034660">
    <property type="entry name" value="DinB/YfiT-like"/>
</dbReference>
<dbReference type="EMBL" id="CP127173">
    <property type="protein sequence ID" value="WIV52724.1"/>
    <property type="molecule type" value="Genomic_DNA"/>
</dbReference>
<keyword evidence="2" id="KW-0413">Isomerase</keyword>